<evidence type="ECO:0000256" key="1">
    <source>
        <dbReference type="SAM" id="Phobius"/>
    </source>
</evidence>
<evidence type="ECO:0000313" key="3">
    <source>
        <dbReference type="Proteomes" id="UP000053237"/>
    </source>
</evidence>
<gene>
    <name evidence="2" type="ORF">BN9_102950</name>
</gene>
<keyword evidence="1" id="KW-0812">Transmembrane</keyword>
<feature type="transmembrane region" description="Helical" evidence="1">
    <location>
        <begin position="12"/>
        <end position="31"/>
    </location>
</feature>
<reference evidence="2 3" key="1">
    <citation type="submission" date="2012-05" db="EMBL/GenBank/DDBJ databases">
        <title>Recombination and specialization in a pathogen metapopulation.</title>
        <authorList>
            <person name="Gardiner A."/>
            <person name="Kemen E."/>
            <person name="Schultz-Larsen T."/>
            <person name="MacLean D."/>
            <person name="Van Oosterhout C."/>
            <person name="Jones J.D.G."/>
        </authorList>
    </citation>
    <scope>NUCLEOTIDE SEQUENCE [LARGE SCALE GENOMIC DNA]</scope>
    <source>
        <strain evidence="2 3">Ac Nc2</strain>
    </source>
</reference>
<dbReference type="Proteomes" id="UP000053237">
    <property type="component" value="Unassembled WGS sequence"/>
</dbReference>
<dbReference type="EMBL" id="CAIX01000269">
    <property type="protein sequence ID" value="CCI49041.1"/>
    <property type="molecule type" value="Genomic_DNA"/>
</dbReference>
<proteinExistence type="predicted"/>
<keyword evidence="1" id="KW-1133">Transmembrane helix</keyword>
<dbReference type="AlphaFoldDB" id="A0A024GQI5"/>
<keyword evidence="1" id="KW-0472">Membrane</keyword>
<evidence type="ECO:0000313" key="2">
    <source>
        <dbReference type="EMBL" id="CCI49041.1"/>
    </source>
</evidence>
<keyword evidence="3" id="KW-1185">Reference proteome</keyword>
<accession>A0A024GQI5</accession>
<dbReference type="InParanoid" id="A0A024GQI5"/>
<sequence>MKNVYEEKQFRAHSLSILIAFFSLILTVSVIPMLLALILKAIALILFILSAAVISNPSEQSFTKWLSKQKSDPSESWLTSIIKSAVSHAVSKTRSWVAYNFVFFTIMDVHSMKRQAFGAFGKWIWTDSCPVIAQFSDWILETSTEGSLYTYFIDLWQRIQNSYCSSSFTKENLVKEEISKENRYGRKIE</sequence>
<name>A0A024GQI5_9STRA</name>
<organism evidence="2 3">
    <name type="scientific">Albugo candida</name>
    <dbReference type="NCBI Taxonomy" id="65357"/>
    <lineage>
        <taxon>Eukaryota</taxon>
        <taxon>Sar</taxon>
        <taxon>Stramenopiles</taxon>
        <taxon>Oomycota</taxon>
        <taxon>Peronosporomycetes</taxon>
        <taxon>Albuginales</taxon>
        <taxon>Albuginaceae</taxon>
        <taxon>Albugo</taxon>
    </lineage>
</organism>
<protein>
    <submittedName>
        <fullName evidence="2">Uncharacterized protein</fullName>
    </submittedName>
</protein>
<comment type="caution">
    <text evidence="2">The sequence shown here is derived from an EMBL/GenBank/DDBJ whole genome shotgun (WGS) entry which is preliminary data.</text>
</comment>